<comment type="caution">
    <text evidence="4">The sequence shown here is derived from an EMBL/GenBank/DDBJ whole genome shotgun (WGS) entry which is preliminary data.</text>
</comment>
<dbReference type="PANTHER" id="PTHR22602:SF0">
    <property type="entry name" value="TRANSFERASE CAF17, MITOCHONDRIAL-RELATED"/>
    <property type="match status" value="1"/>
</dbReference>
<evidence type="ECO:0000313" key="4">
    <source>
        <dbReference type="EMBL" id="GHD29399.1"/>
    </source>
</evidence>
<accession>A0A919CIP1</accession>
<dbReference type="InterPro" id="IPR027266">
    <property type="entry name" value="TrmE/GcvT-like"/>
</dbReference>
<dbReference type="SUPFAM" id="SSF103025">
    <property type="entry name" value="Folate-binding domain"/>
    <property type="match status" value="1"/>
</dbReference>
<evidence type="ECO:0000256" key="1">
    <source>
        <dbReference type="ARBA" id="ARBA00022946"/>
    </source>
</evidence>
<organism evidence="4 5">
    <name type="scientific">Nocardiopsis kunsanensis</name>
    <dbReference type="NCBI Taxonomy" id="141693"/>
    <lineage>
        <taxon>Bacteria</taxon>
        <taxon>Bacillati</taxon>
        <taxon>Actinomycetota</taxon>
        <taxon>Actinomycetes</taxon>
        <taxon>Streptosporangiales</taxon>
        <taxon>Nocardiopsidaceae</taxon>
        <taxon>Nocardiopsis</taxon>
    </lineage>
</organism>
<gene>
    <name evidence="4" type="ORF">GCM10007147_30190</name>
</gene>
<dbReference type="NCBIfam" id="TIGR03317">
    <property type="entry name" value="ygfZ_signature"/>
    <property type="match status" value="1"/>
</dbReference>
<protein>
    <submittedName>
        <fullName evidence="4">Folate-binding protein</fullName>
    </submittedName>
</protein>
<dbReference type="PIRSF" id="PIRSF006487">
    <property type="entry name" value="GcvT"/>
    <property type="match status" value="1"/>
</dbReference>
<dbReference type="EMBL" id="BMXL01000016">
    <property type="protein sequence ID" value="GHD29399.1"/>
    <property type="molecule type" value="Genomic_DNA"/>
</dbReference>
<dbReference type="AlphaFoldDB" id="A0A919CIP1"/>
<evidence type="ECO:0000313" key="5">
    <source>
        <dbReference type="Proteomes" id="UP000654947"/>
    </source>
</evidence>
<keyword evidence="1" id="KW-0809">Transit peptide</keyword>
<evidence type="ECO:0000259" key="3">
    <source>
        <dbReference type="Pfam" id="PF01571"/>
    </source>
</evidence>
<dbReference type="Proteomes" id="UP000654947">
    <property type="component" value="Unassembled WGS sequence"/>
</dbReference>
<dbReference type="GO" id="GO:0016226">
    <property type="term" value="P:iron-sulfur cluster assembly"/>
    <property type="evidence" value="ECO:0007669"/>
    <property type="project" value="TreeGrafter"/>
</dbReference>
<keyword evidence="5" id="KW-1185">Reference proteome</keyword>
<sequence length="340" mass="36988">MTSPLLTTPGAVNAETTDDGVAAHYGDPTREGRAIERSGAWVDRSNRGVVKVSGPDRLDWLNDLTSQYTQGLPAGAGTEALVMDTRGRLKHHLSLVDDGEATWIHTEPGGGAPLAQFLDSMRFMLRVEIEDLSDSRAVLTVLGPDRDRLVDTLDTADVPVRASEYESDLFVPTARVRETADTLTEAGAKPAGMWAYEAQRIAEHRVRPGVDTDERTIPHEVDWVGRAVHLEKGCYPGQETVARVHNLGRPPRRLVMLHLDGTAERLPDVGADIELEGRKIGRVGSSARHHELGPIALGVLKRNAPTDAELTVDEIAASQEVVVDPDTGANAQINLRRRPN</sequence>
<dbReference type="InterPro" id="IPR045179">
    <property type="entry name" value="YgfZ/GcvT"/>
</dbReference>
<dbReference type="Pfam" id="PF01571">
    <property type="entry name" value="GCV_T"/>
    <property type="match status" value="1"/>
</dbReference>
<evidence type="ECO:0000256" key="2">
    <source>
        <dbReference type="SAM" id="MobiDB-lite"/>
    </source>
</evidence>
<dbReference type="Gene3D" id="3.30.1360.120">
    <property type="entry name" value="Probable tRNA modification gtpase trme, domain 1"/>
    <property type="match status" value="1"/>
</dbReference>
<name>A0A919CIP1_9ACTN</name>
<proteinExistence type="predicted"/>
<dbReference type="RefSeq" id="WP_193518173.1">
    <property type="nucleotide sequence ID" value="NZ_BMXL01000016.1"/>
</dbReference>
<reference evidence="4 5" key="1">
    <citation type="journal article" date="2014" name="Int. J. Syst. Evol. Microbiol.">
        <title>Complete genome sequence of Corynebacterium casei LMG S-19264T (=DSM 44701T), isolated from a smear-ripened cheese.</title>
        <authorList>
            <consortium name="US DOE Joint Genome Institute (JGI-PGF)"/>
            <person name="Walter F."/>
            <person name="Albersmeier A."/>
            <person name="Kalinowski J."/>
            <person name="Ruckert C."/>
        </authorList>
    </citation>
    <scope>NUCLEOTIDE SEQUENCE [LARGE SCALE GENOMIC DNA]</scope>
    <source>
        <strain evidence="4 5">KCTC 19473</strain>
    </source>
</reference>
<dbReference type="InterPro" id="IPR006222">
    <property type="entry name" value="GCVT_N"/>
</dbReference>
<dbReference type="PANTHER" id="PTHR22602">
    <property type="entry name" value="TRANSFERASE CAF17, MITOCHONDRIAL-RELATED"/>
    <property type="match status" value="1"/>
</dbReference>
<dbReference type="InterPro" id="IPR017703">
    <property type="entry name" value="YgfZ/GCV_T_CS"/>
</dbReference>
<feature type="domain" description="GCVT N-terminal" evidence="3">
    <location>
        <begin position="29"/>
        <end position="165"/>
    </location>
</feature>
<feature type="region of interest" description="Disordered" evidence="2">
    <location>
        <begin position="1"/>
        <end position="30"/>
    </location>
</feature>